<evidence type="ECO:0000313" key="2">
    <source>
        <dbReference type="EMBL" id="MCI36030.1"/>
    </source>
</evidence>
<evidence type="ECO:0000313" key="3">
    <source>
        <dbReference type="Proteomes" id="UP000265520"/>
    </source>
</evidence>
<evidence type="ECO:0000256" key="1">
    <source>
        <dbReference type="SAM" id="MobiDB-lite"/>
    </source>
</evidence>
<feature type="region of interest" description="Disordered" evidence="1">
    <location>
        <begin position="59"/>
        <end position="93"/>
    </location>
</feature>
<dbReference type="EMBL" id="LXQA010229655">
    <property type="protein sequence ID" value="MCI36030.1"/>
    <property type="molecule type" value="Genomic_DNA"/>
</dbReference>
<dbReference type="AlphaFoldDB" id="A0A392RJU1"/>
<proteinExistence type="predicted"/>
<dbReference type="Proteomes" id="UP000265520">
    <property type="component" value="Unassembled WGS sequence"/>
</dbReference>
<reference evidence="2 3" key="1">
    <citation type="journal article" date="2018" name="Front. Plant Sci.">
        <title>Red Clover (Trifolium pratense) and Zigzag Clover (T. medium) - A Picture of Genomic Similarities and Differences.</title>
        <authorList>
            <person name="Dluhosova J."/>
            <person name="Istvanek J."/>
            <person name="Nedelnik J."/>
            <person name="Repkova J."/>
        </authorList>
    </citation>
    <scope>NUCLEOTIDE SEQUENCE [LARGE SCALE GENOMIC DNA]</scope>
    <source>
        <strain evidence="3">cv. 10/8</strain>
        <tissue evidence="2">Leaf</tissue>
    </source>
</reference>
<comment type="caution">
    <text evidence="2">The sequence shown here is derived from an EMBL/GenBank/DDBJ whole genome shotgun (WGS) entry which is preliminary data.</text>
</comment>
<feature type="non-terminal residue" evidence="2">
    <location>
        <position position="1"/>
    </location>
</feature>
<protein>
    <submittedName>
        <fullName evidence="2">Uncharacterized protein</fullName>
    </submittedName>
</protein>
<name>A0A392RJU1_9FABA</name>
<accession>A0A392RJU1</accession>
<sequence length="132" mass="13865">ATRTQTQSTRVSPVDLGLGSDGSNGCGFFCHPYTKPSLSSTSLSLASLLHLPPPSATISNSSTLLSPTSPSTSIPSQSNSHSPLSSPPSFLTKSTSNHKISNFQFQISLPPLSIIKIARLVSVIHSTFFVPL</sequence>
<keyword evidence="3" id="KW-1185">Reference proteome</keyword>
<organism evidence="2 3">
    <name type="scientific">Trifolium medium</name>
    <dbReference type="NCBI Taxonomy" id="97028"/>
    <lineage>
        <taxon>Eukaryota</taxon>
        <taxon>Viridiplantae</taxon>
        <taxon>Streptophyta</taxon>
        <taxon>Embryophyta</taxon>
        <taxon>Tracheophyta</taxon>
        <taxon>Spermatophyta</taxon>
        <taxon>Magnoliopsida</taxon>
        <taxon>eudicotyledons</taxon>
        <taxon>Gunneridae</taxon>
        <taxon>Pentapetalae</taxon>
        <taxon>rosids</taxon>
        <taxon>fabids</taxon>
        <taxon>Fabales</taxon>
        <taxon>Fabaceae</taxon>
        <taxon>Papilionoideae</taxon>
        <taxon>50 kb inversion clade</taxon>
        <taxon>NPAAA clade</taxon>
        <taxon>Hologalegina</taxon>
        <taxon>IRL clade</taxon>
        <taxon>Trifolieae</taxon>
        <taxon>Trifolium</taxon>
    </lineage>
</organism>